<proteinExistence type="predicted"/>
<protein>
    <submittedName>
        <fullName evidence="1">Uncharacterized protein</fullName>
    </submittedName>
</protein>
<evidence type="ECO:0000313" key="1">
    <source>
        <dbReference type="EMBL" id="SVB67066.1"/>
    </source>
</evidence>
<dbReference type="EMBL" id="UINC01052118">
    <property type="protein sequence ID" value="SVB67066.1"/>
    <property type="molecule type" value="Genomic_DNA"/>
</dbReference>
<sequence length="26" mass="2934">MQVNINLQLEENSSMNPRKAGCVDWG</sequence>
<dbReference type="AlphaFoldDB" id="A0A382FVD2"/>
<organism evidence="1">
    <name type="scientific">marine metagenome</name>
    <dbReference type="NCBI Taxonomy" id="408172"/>
    <lineage>
        <taxon>unclassified sequences</taxon>
        <taxon>metagenomes</taxon>
        <taxon>ecological metagenomes</taxon>
    </lineage>
</organism>
<accession>A0A382FVD2</accession>
<reference evidence="1" key="1">
    <citation type="submission" date="2018-05" db="EMBL/GenBank/DDBJ databases">
        <authorList>
            <person name="Lanie J.A."/>
            <person name="Ng W.-L."/>
            <person name="Kazmierczak K.M."/>
            <person name="Andrzejewski T.M."/>
            <person name="Davidsen T.M."/>
            <person name="Wayne K.J."/>
            <person name="Tettelin H."/>
            <person name="Glass J.I."/>
            <person name="Rusch D."/>
            <person name="Podicherti R."/>
            <person name="Tsui H.-C.T."/>
            <person name="Winkler M.E."/>
        </authorList>
    </citation>
    <scope>NUCLEOTIDE SEQUENCE</scope>
</reference>
<gene>
    <name evidence="1" type="ORF">METZ01_LOCUS219920</name>
</gene>
<feature type="non-terminal residue" evidence="1">
    <location>
        <position position="26"/>
    </location>
</feature>
<name>A0A382FVD2_9ZZZZ</name>